<dbReference type="PANTHER" id="PTHR32305:SF15">
    <property type="entry name" value="PROTEIN RHSA-RELATED"/>
    <property type="match status" value="1"/>
</dbReference>
<accession>A0ABN7TWP4</accession>
<gene>
    <name evidence="6" type="ORF">PAECIP111802_07106</name>
</gene>
<dbReference type="InterPro" id="IPR031325">
    <property type="entry name" value="RHS_repeat"/>
</dbReference>
<evidence type="ECO:0000256" key="3">
    <source>
        <dbReference type="SAM" id="SignalP"/>
    </source>
</evidence>
<keyword evidence="1" id="KW-0677">Repeat</keyword>
<feature type="domain" description="Teneurin-like YD-shell" evidence="5">
    <location>
        <begin position="2375"/>
        <end position="2509"/>
    </location>
</feature>
<feature type="region of interest" description="Disordered" evidence="2">
    <location>
        <begin position="2923"/>
        <end position="2953"/>
    </location>
</feature>
<feature type="chain" id="PRO_5047159665" description="RHS repeat protein" evidence="3">
    <location>
        <begin position="25"/>
        <end position="3242"/>
    </location>
</feature>
<dbReference type="RefSeq" id="WP_218103227.1">
    <property type="nucleotide sequence ID" value="NZ_CAJVCE010000045.1"/>
</dbReference>
<keyword evidence="7" id="KW-1185">Reference proteome</keyword>
<feature type="compositionally biased region" description="Low complexity" evidence="2">
    <location>
        <begin position="2923"/>
        <end position="2935"/>
    </location>
</feature>
<organism evidence="6 7">
    <name type="scientific">Paenibacillus allorhizosphaerae</name>
    <dbReference type="NCBI Taxonomy" id="2849866"/>
    <lineage>
        <taxon>Bacteria</taxon>
        <taxon>Bacillati</taxon>
        <taxon>Bacillota</taxon>
        <taxon>Bacilli</taxon>
        <taxon>Bacillales</taxon>
        <taxon>Paenibacillaceae</taxon>
        <taxon>Paenibacillus</taxon>
    </lineage>
</organism>
<evidence type="ECO:0000313" key="7">
    <source>
        <dbReference type="Proteomes" id="UP000730618"/>
    </source>
</evidence>
<sequence>MRQFKKFVALGVFLWMGISSVQLAHAETLDEQLNNLVGPKQQYNTMLSPVYLRHNESEERISPQSGELTLTQTDYVLPGRNGLDLEIKRIYKSGISNVQEMNVKYVDGAWVDYVKSDPKTSSFYEDRYNMGIGMRFSFPSIEVRKNDDGTSHNFLHTDSGDVYRLQNAMVDGKSVYLLEGQTIKDVIVKETTEYSNGQTDGTSKLVMTGKDGKKTYFAEDGRLLGIVDRYGNTIKFEYSTLTYTIDGQDISKRLLSSITDTIGRVITIEYKEDATFTVSPIGSGSYGAENSYNAMQNPNSVDSGDLQGKFQVIIRLPGDKQLIYDKSAVLVSPSKHVLRTRLQRMFDTDGQVKYHYWYEQQDLGFSFLRKDLYLVYNRHENLVQIDYTKTNRIKRYVYNSYTKRLNEGRMQYRKMFEQKELVKKGFDPGQAQFLDKFVTEVKDKTQYTYTNEADGYGYEGYKEHSQSYLKDTYRYYTELTDIRGNLTKYTYNGIHELVVTEKLGTDHKEVITHERDEMKLVKKQETALYPTVDGQSSDTPVRKIENYRYDEYGNLTNYTGPEAARGDSGYPADSEHTVVYAYAYDKFHALTQKTWKQAQDQTSQTIYTVDALGNVTKETRVNPLEAGGSVVTDYDYDRYGNVIRKSVASSGQAFETRYEYGKDADGADTQGAYVTKEYSLLDGRELAKTYAYNLQTGQRTAEVDPRGNRTSNEYDVLGRLVKTTLADNSAKTFRYEQQPYANMRIGYTDPDGNTLQNEYDIQGNLIQASVLKNGDWSVLTRAEYDAKGNKIKEIDANGHSTRFAYDSRSRLVSKSYFENDQAEKGTVSIRYTLGADEHTPLLMTMVDEEGYEKRMYFDIMDRLRKTEVTAGKSGFDTTTYTYDYVGNKRLETDGRNNSTELVYDPLGRQRLKRDALGNETAYSYNALGKVSRQQEPGGRVTQFEFDALGRVTRSKNYQLGAESDITYTDSTYDAAGNVERVKQGRIVNGEDRLASDISYVYDAMNRVSEQSIQIDESRSSVTAYDYDHNGNKIKTVEYADAGRTKFRVTTSLFDYAGNVIEESGAYREPDATGGYAEYGSYLRKYERDDVGNVTKDKSYNGSGYDTTEYSYSYRNKPVEKVEPYGDDGQSFKKTQYTYDKKGNLLTETLTVHGVPQTKTYVYDGLGRVVRKIDPLGQVTRYAYDSNGNRIKEVDPRFAAEDFDQAAGTEYEYDALNRPVKRTVFDGKTREVTNYRAYDSRGNLVLDADGEGYNANQPQLSIGKVFTYDYNNRKVVEVSAEILSQNRKNGTQAVSMRYQYDVLGHVAEETDALGHTTRYTYYLNGLLKDKTYPDGSKESTDYDLSGKAKIAKTDPLGHVIVTYLTIFNKPYLIEYPDGTSQSSRYSPKGELIESKDQEGNVKTFAYDPSGNLIRKKEFIRTEGGDKYSKLTKLHYDESNRSLSSETFATQNDSETSMGDRIENTYDKAGRLTKVSGSNGREAVQEYDRAGNVIAKLQKTADDEYEVRRYVYDVQSRLVQESLLVKTSDLSAEQLLKATFDNVYFDRVKSTTVYSYYKNGKQKSQTDTLGQTTQFEYDYDLRPTKKVDPLKAATVYRYDLKGNLTEQIDAKNVSTRFEYDELDRAIRKKSPAASGGVAVTRYQYDAAGNLIKQIAPKDYDPAKDAPQQLNAMPGMTYAYDALNRRISTTDPDGTGIEYIAYTPRGQVKKQVNGVQYTGDVNTSKGTEYDYDGLGQVIRTTNALGYVTLVEYDALGHVTKLTDARGNATLYSYHSEGTLEQVTFADGGTISYAYDKLGRKTKETNQLGLTTTFEYNAFGKEKTVKDAEGNTVESKYDLAGNLVTQKDKRGSVTLLKYDAANRLIEKRVPLELDASGNTVYAVEGYAYDPVGNVLKKSLNSSKDKSFYRETVYTYYDNNLVNTISDSSGAFAKNDYDRNGNLVKLEKLRDMGQYDTEKYVYDRMDRLIQRIRFMDENVLDADTGYAAAVELKDAEYPGKIRQITGYEYDAAGNRTKEIDPRAYAFDASDTGNHAAYTTLYTYDALNQLKKVTRQVNGADVSKLYSYDENGNKVSERDERGNETKYAYDSVNRLKSITDASNKTLTYGYDLAGNKTSETNAKGYSMTYSYDKLNRLSTVTDPYNVIVSKNIYDENGNVVKKIDAKGYASAGSDEKRYGVVYTYDLANRVVLTIDPEIAAKNNPSLFTTKVEYNPAGQKTKETNALGNVQSYEYDSAGKLLKVTDPLGVEVTYGYDKSGYKLYMIDGRGKVTQYEYGTFGLLKETTDAMNRRVTYRYDLTQNVAVMTDRNGRNTRYVYDSHNLLLSKTVVETDEKISYTYDAVGNRSGMTDESGMSAYTYDEKNQLVMLTKDGAIQLEYTYDEVGNIGSIKDKTGATTMYTYDKTSRMETVAFQGKTTTYRYDANGNRKAIVYEGGVQETYVYDKNNKLLELTNKKQGGGEISSYSYTYDDAGRQVTKTDSFGTTNYSYDAAGRIEKVEAPGKTTVYTYDHAGNRQSFSETYTSAQPSSYIDPNDKTELKYTIKKSEYVYSNANELLQLVETMQDDAGKKLLEKTTSYLYDDNGNELRQKVSYLRPHTRSMHQVTGGNLYGDEVNDALDALIEKVSNTFDGFNRLKQVEQVKAEERVTVEYVYNGDDLRTKKTIRSSKDDYLPKVSNYLYDQQHVILETNEFDEVVVKYISGINYIARMDRTDKVSYYLFNGHGDVVQTVNETGQVENQYDYDVFGNLTLTIEMYANEIRYSGEFFDEKTGLYYLRARYYNPHIGRFISEDTYEGHAEDPLSLNRYTYCNNEPILHVDPSGHVSVSIDIDGTTLEGDNLTGKTTVGLRDIATAMGGSVSWSSDTRMATVELNGKTYDYDTTGTNKVIVNLRDFVDYFNPSNAKSDYDYKDNGNGTASVIVTTQVSQSSSSYWSNTGSSNASTSPPDPGRAFYDPTPKGTGAANAVKWESQETFLKTEALNGNTWAQKENDAGRWYVDSNSNTYTYEEVVCAQNGWSCPEKPSGPADASKWGEDDSQLGILSKKYESKGKPGTISGGGGDVGGASYGAYQFASTFNVPLSFAKWLEGKNDDYYNRLITSYKGDGNKYGAKFNSTWEAIANENNSAFLQLQHDYTKVMYYDITTSKLKKDIGFDANQHSFALKNVIWSRSVHHGATGGANVIKTALSGLDINSASEEEIIRAIYAESGSGSKNNLKYFSGNSAGIQAGVWQRLNVDELNDALKMLSKEKN</sequence>
<feature type="signal peptide" evidence="3">
    <location>
        <begin position="1"/>
        <end position="24"/>
    </location>
</feature>
<dbReference type="NCBIfam" id="TIGR03696">
    <property type="entry name" value="Rhs_assc_core"/>
    <property type="match status" value="1"/>
</dbReference>
<proteinExistence type="predicted"/>
<keyword evidence="3" id="KW-0732">Signal</keyword>
<dbReference type="InterPro" id="IPR050708">
    <property type="entry name" value="T6SS_VgrG/RHS"/>
</dbReference>
<evidence type="ECO:0008006" key="8">
    <source>
        <dbReference type="Google" id="ProtNLM"/>
    </source>
</evidence>
<dbReference type="PANTHER" id="PTHR32305">
    <property type="match status" value="1"/>
</dbReference>
<evidence type="ECO:0000256" key="2">
    <source>
        <dbReference type="SAM" id="MobiDB-lite"/>
    </source>
</evidence>
<evidence type="ECO:0000256" key="1">
    <source>
        <dbReference type="ARBA" id="ARBA00022737"/>
    </source>
</evidence>
<dbReference type="InterPro" id="IPR049073">
    <property type="entry name" value="T6SS_VgrG3-like_C"/>
</dbReference>
<dbReference type="Proteomes" id="UP000730618">
    <property type="component" value="Unassembled WGS sequence"/>
</dbReference>
<dbReference type="NCBIfam" id="TIGR01643">
    <property type="entry name" value="YD_repeat_2x"/>
    <property type="match status" value="11"/>
</dbReference>
<dbReference type="Pfam" id="PF25023">
    <property type="entry name" value="TEN_YD-shell"/>
    <property type="match status" value="4"/>
</dbReference>
<dbReference type="Pfam" id="PF05593">
    <property type="entry name" value="RHS_repeat"/>
    <property type="match status" value="3"/>
</dbReference>
<feature type="domain" description="Teneurin-like YD-shell" evidence="5">
    <location>
        <begin position="2169"/>
        <end position="2337"/>
    </location>
</feature>
<dbReference type="EMBL" id="CAJVCE010000045">
    <property type="protein sequence ID" value="CAG7658638.1"/>
    <property type="molecule type" value="Genomic_DNA"/>
</dbReference>
<comment type="caution">
    <text evidence="6">The sequence shown here is derived from an EMBL/GenBank/DDBJ whole genome shotgun (WGS) entry which is preliminary data.</text>
</comment>
<name>A0ABN7TWP4_9BACL</name>
<dbReference type="Pfam" id="PF21277">
    <property type="entry name" value="T6SS_VgrG3-like_C"/>
    <property type="match status" value="1"/>
</dbReference>
<protein>
    <recommendedName>
        <fullName evidence="8">RHS repeat protein</fullName>
    </recommendedName>
</protein>
<feature type="domain" description="Teneurin-like YD-shell" evidence="5">
    <location>
        <begin position="1746"/>
        <end position="1840"/>
    </location>
</feature>
<feature type="domain" description="Teneurin-like YD-shell" evidence="5">
    <location>
        <begin position="1292"/>
        <end position="1735"/>
    </location>
</feature>
<dbReference type="InterPro" id="IPR006530">
    <property type="entry name" value="YD"/>
</dbReference>
<reference evidence="6 7" key="1">
    <citation type="submission" date="2021-06" db="EMBL/GenBank/DDBJ databases">
        <authorList>
            <person name="Criscuolo A."/>
        </authorList>
    </citation>
    <scope>NUCLEOTIDE SEQUENCE [LARGE SCALE GENOMIC DNA]</scope>
    <source>
        <strain evidence="7">CIP 111802</strain>
    </source>
</reference>
<dbReference type="InterPro" id="IPR022385">
    <property type="entry name" value="Rhs_assc_core"/>
</dbReference>
<dbReference type="InterPro" id="IPR056823">
    <property type="entry name" value="TEN-like_YD-shell"/>
</dbReference>
<evidence type="ECO:0000259" key="4">
    <source>
        <dbReference type="Pfam" id="PF21277"/>
    </source>
</evidence>
<feature type="domain" description="Type VI secretion system spike protein VgrG3-like C-terminal" evidence="4">
    <location>
        <begin position="3031"/>
        <end position="3224"/>
    </location>
</feature>
<evidence type="ECO:0000313" key="6">
    <source>
        <dbReference type="EMBL" id="CAG7658638.1"/>
    </source>
</evidence>
<evidence type="ECO:0000259" key="5">
    <source>
        <dbReference type="Pfam" id="PF25023"/>
    </source>
</evidence>